<evidence type="ECO:0000313" key="2">
    <source>
        <dbReference type="EMBL" id="MFD1002861.1"/>
    </source>
</evidence>
<dbReference type="EMBL" id="JBHTKA010000014">
    <property type="protein sequence ID" value="MFD1002861.1"/>
    <property type="molecule type" value="Genomic_DNA"/>
</dbReference>
<sequence length="203" mass="23480">MELEELKSIWKSSDPGFSPKNEAEIAQMLKGNSQSIVDKLKRSVWFELIFTLVAGVALLVYALTLPSGALKWTSVSILILFVGYSFYYIKKLTLLVKYNPAAENIRASLERLTDNLSSYLRFYKRSYTMLYPIYFVLGLLFVAMERGMDKFLANLSQPRTIIYLLVVGLVFFFCSTWLTNWYLKKLYGNHLEKLKGLLHDIKQ</sequence>
<keyword evidence="1" id="KW-0472">Membrane</keyword>
<organism evidence="2 3">
    <name type="scientific">Ohtaekwangia kribbensis</name>
    <dbReference type="NCBI Taxonomy" id="688913"/>
    <lineage>
        <taxon>Bacteria</taxon>
        <taxon>Pseudomonadati</taxon>
        <taxon>Bacteroidota</taxon>
        <taxon>Cytophagia</taxon>
        <taxon>Cytophagales</taxon>
        <taxon>Fulvivirgaceae</taxon>
        <taxon>Ohtaekwangia</taxon>
    </lineage>
</organism>
<feature type="transmembrane region" description="Helical" evidence="1">
    <location>
        <begin position="44"/>
        <end position="63"/>
    </location>
</feature>
<accession>A0ABW3KB60</accession>
<feature type="transmembrane region" description="Helical" evidence="1">
    <location>
        <begin position="160"/>
        <end position="183"/>
    </location>
</feature>
<comment type="caution">
    <text evidence="2">The sequence shown here is derived from an EMBL/GenBank/DDBJ whole genome shotgun (WGS) entry which is preliminary data.</text>
</comment>
<proteinExistence type="predicted"/>
<name>A0ABW3KB60_9BACT</name>
<keyword evidence="3" id="KW-1185">Reference proteome</keyword>
<evidence type="ECO:0000313" key="3">
    <source>
        <dbReference type="Proteomes" id="UP001597112"/>
    </source>
</evidence>
<dbReference type="Proteomes" id="UP001597112">
    <property type="component" value="Unassembled WGS sequence"/>
</dbReference>
<keyword evidence="1" id="KW-1133">Transmembrane helix</keyword>
<protein>
    <submittedName>
        <fullName evidence="2">Uncharacterized protein</fullName>
    </submittedName>
</protein>
<feature type="transmembrane region" description="Helical" evidence="1">
    <location>
        <begin position="129"/>
        <end position="148"/>
    </location>
</feature>
<gene>
    <name evidence="2" type="ORF">ACFQ21_26275</name>
</gene>
<keyword evidence="1" id="KW-0812">Transmembrane</keyword>
<dbReference type="RefSeq" id="WP_377584647.1">
    <property type="nucleotide sequence ID" value="NZ_JBHTKA010000014.1"/>
</dbReference>
<evidence type="ECO:0000256" key="1">
    <source>
        <dbReference type="SAM" id="Phobius"/>
    </source>
</evidence>
<feature type="transmembrane region" description="Helical" evidence="1">
    <location>
        <begin position="69"/>
        <end position="89"/>
    </location>
</feature>
<reference evidence="3" key="1">
    <citation type="journal article" date="2019" name="Int. J. Syst. Evol. Microbiol.">
        <title>The Global Catalogue of Microorganisms (GCM) 10K type strain sequencing project: providing services to taxonomists for standard genome sequencing and annotation.</title>
        <authorList>
            <consortium name="The Broad Institute Genomics Platform"/>
            <consortium name="The Broad Institute Genome Sequencing Center for Infectious Disease"/>
            <person name="Wu L."/>
            <person name="Ma J."/>
        </authorList>
    </citation>
    <scope>NUCLEOTIDE SEQUENCE [LARGE SCALE GENOMIC DNA]</scope>
    <source>
        <strain evidence="3">CCUG 58938</strain>
    </source>
</reference>